<keyword evidence="1" id="KW-1133">Transmembrane helix</keyword>
<reference evidence="3" key="2">
    <citation type="journal article" date="2021" name="PeerJ">
        <title>Extensive microbial diversity within the chicken gut microbiome revealed by metagenomics and culture.</title>
        <authorList>
            <person name="Gilroy R."/>
            <person name="Ravi A."/>
            <person name="Getino M."/>
            <person name="Pursley I."/>
            <person name="Horton D.L."/>
            <person name="Alikhan N.F."/>
            <person name="Baker D."/>
            <person name="Gharbi K."/>
            <person name="Hall N."/>
            <person name="Watson M."/>
            <person name="Adriaenssens E.M."/>
            <person name="Foster-Nyarko E."/>
            <person name="Jarju S."/>
            <person name="Secka A."/>
            <person name="Antonio M."/>
            <person name="Oren A."/>
            <person name="Chaudhuri R.R."/>
            <person name="La Ragione R."/>
            <person name="Hildebrand F."/>
            <person name="Pallen M.J."/>
        </authorList>
    </citation>
    <scope>NUCLEOTIDE SEQUENCE</scope>
    <source>
        <strain evidence="3">CHK178-757</strain>
    </source>
</reference>
<feature type="chain" id="PRO_5038410597" evidence="2">
    <location>
        <begin position="22"/>
        <end position="109"/>
    </location>
</feature>
<accession>A0A9D1JRE5</accession>
<evidence type="ECO:0000313" key="3">
    <source>
        <dbReference type="EMBL" id="HIS48196.1"/>
    </source>
</evidence>
<keyword evidence="2" id="KW-0732">Signal</keyword>
<gene>
    <name evidence="3" type="ORF">IAB46_11715</name>
</gene>
<reference evidence="3" key="1">
    <citation type="submission" date="2020-10" db="EMBL/GenBank/DDBJ databases">
        <authorList>
            <person name="Gilroy R."/>
        </authorList>
    </citation>
    <scope>NUCLEOTIDE SEQUENCE</scope>
    <source>
        <strain evidence="3">CHK178-757</strain>
    </source>
</reference>
<keyword evidence="1" id="KW-0812">Transmembrane</keyword>
<evidence type="ECO:0000256" key="1">
    <source>
        <dbReference type="SAM" id="Phobius"/>
    </source>
</evidence>
<dbReference type="AlphaFoldDB" id="A0A9D1JRE5"/>
<protein>
    <submittedName>
        <fullName evidence="3">Uncharacterized protein</fullName>
    </submittedName>
</protein>
<organism evidence="3 4">
    <name type="scientific">Candidatus Scybalocola faecigallinarum</name>
    <dbReference type="NCBI Taxonomy" id="2840941"/>
    <lineage>
        <taxon>Bacteria</taxon>
        <taxon>Bacillati</taxon>
        <taxon>Bacillota</taxon>
        <taxon>Clostridia</taxon>
        <taxon>Lachnospirales</taxon>
        <taxon>Lachnospiraceae</taxon>
        <taxon>Lachnospiraceae incertae sedis</taxon>
        <taxon>Candidatus Scybalocola (ex Gilroy et al. 2021)</taxon>
    </lineage>
</organism>
<dbReference type="Proteomes" id="UP000823927">
    <property type="component" value="Unassembled WGS sequence"/>
</dbReference>
<feature type="signal peptide" evidence="2">
    <location>
        <begin position="1"/>
        <end position="21"/>
    </location>
</feature>
<sequence length="109" mass="11660">MKKQKTILPALLLLTFALILAAFPAGPAKMPVLAANTVNTSSPAAANETDPKESEDEDQKISPMVIAAVLILPLLSIGLTIGTAVIMIQYRKSHPSKQKPEDTDTLKRP</sequence>
<feature type="transmembrane region" description="Helical" evidence="1">
    <location>
        <begin position="64"/>
        <end position="88"/>
    </location>
</feature>
<dbReference type="EMBL" id="DVIT01000046">
    <property type="protein sequence ID" value="HIS48196.1"/>
    <property type="molecule type" value="Genomic_DNA"/>
</dbReference>
<comment type="caution">
    <text evidence="3">The sequence shown here is derived from an EMBL/GenBank/DDBJ whole genome shotgun (WGS) entry which is preliminary data.</text>
</comment>
<evidence type="ECO:0000313" key="4">
    <source>
        <dbReference type="Proteomes" id="UP000823927"/>
    </source>
</evidence>
<keyword evidence="1" id="KW-0472">Membrane</keyword>
<evidence type="ECO:0000256" key="2">
    <source>
        <dbReference type="SAM" id="SignalP"/>
    </source>
</evidence>
<proteinExistence type="predicted"/>
<name>A0A9D1JRE5_9FIRM</name>